<dbReference type="InterPro" id="IPR003593">
    <property type="entry name" value="AAA+_ATPase"/>
</dbReference>
<feature type="domain" description="ABC transporter" evidence="4">
    <location>
        <begin position="7"/>
        <end position="238"/>
    </location>
</feature>
<dbReference type="Pfam" id="PF00005">
    <property type="entry name" value="ABC_tran"/>
    <property type="match status" value="1"/>
</dbReference>
<name>A0A0M4D8G0_9BACT</name>
<gene>
    <name evidence="5" type="ORF">DSOUD_1211</name>
</gene>
<dbReference type="GO" id="GO:0005524">
    <property type="term" value="F:ATP binding"/>
    <property type="evidence" value="ECO:0007669"/>
    <property type="project" value="UniProtKB-KW"/>
</dbReference>
<dbReference type="PANTHER" id="PTHR43423:SF1">
    <property type="entry name" value="ABC TRANSPORTER I FAMILY MEMBER 17"/>
    <property type="match status" value="1"/>
</dbReference>
<keyword evidence="6" id="KW-1185">Reference proteome</keyword>
<accession>A0A0M4D8G0</accession>
<dbReference type="Gene3D" id="3.40.50.300">
    <property type="entry name" value="P-loop containing nucleotide triphosphate hydrolases"/>
    <property type="match status" value="1"/>
</dbReference>
<dbReference type="PROSITE" id="PS50893">
    <property type="entry name" value="ABC_TRANSPORTER_2"/>
    <property type="match status" value="1"/>
</dbReference>
<dbReference type="PROSITE" id="PS00211">
    <property type="entry name" value="ABC_TRANSPORTER_1"/>
    <property type="match status" value="1"/>
</dbReference>
<dbReference type="SUPFAM" id="SSF52540">
    <property type="entry name" value="P-loop containing nucleoside triphosphate hydrolases"/>
    <property type="match status" value="1"/>
</dbReference>
<organism evidence="5 6">
    <name type="scientific">Desulfuromonas soudanensis</name>
    <dbReference type="NCBI Taxonomy" id="1603606"/>
    <lineage>
        <taxon>Bacteria</taxon>
        <taxon>Pseudomonadati</taxon>
        <taxon>Thermodesulfobacteriota</taxon>
        <taxon>Desulfuromonadia</taxon>
        <taxon>Desulfuromonadales</taxon>
        <taxon>Desulfuromonadaceae</taxon>
        <taxon>Desulfuromonas</taxon>
    </lineage>
</organism>
<dbReference type="InterPro" id="IPR027417">
    <property type="entry name" value="P-loop_NTPase"/>
</dbReference>
<keyword evidence="2" id="KW-0547">Nucleotide-binding</keyword>
<dbReference type="InterPro" id="IPR003439">
    <property type="entry name" value="ABC_transporter-like_ATP-bd"/>
</dbReference>
<dbReference type="KEGG" id="des:DSOUD_1211"/>
<dbReference type="Proteomes" id="UP000057158">
    <property type="component" value="Chromosome"/>
</dbReference>
<sequence length="255" mass="27545">MNGETLLVLEGLHKKRRSLEILRGIDLAVARGEILAIVGPSGGGKSTLVRLLNRLADPDAGRILLGGDDISTLDPLVLRRRVALMLQNPTMFEGTVRDNLLLPASYRKDSPPEEAELVRVLGICRLPAESLDRDARALSGGEQQRVNLARALVSRPEILLLDEPTSALDRPTADHLADTFRDICRSGELTVLLVTHDLRLAGRVADRIAYMEGGRILEAGPARTLLDAPQSDALKRFLGQPAGERSGGNGGQGDY</sequence>
<evidence type="ECO:0000256" key="1">
    <source>
        <dbReference type="ARBA" id="ARBA00022448"/>
    </source>
</evidence>
<evidence type="ECO:0000256" key="3">
    <source>
        <dbReference type="ARBA" id="ARBA00022840"/>
    </source>
</evidence>
<proteinExistence type="predicted"/>
<keyword evidence="1" id="KW-0813">Transport</keyword>
<dbReference type="PANTHER" id="PTHR43423">
    <property type="entry name" value="ABC TRANSPORTER I FAMILY MEMBER 17"/>
    <property type="match status" value="1"/>
</dbReference>
<dbReference type="RefSeq" id="WP_053550146.1">
    <property type="nucleotide sequence ID" value="NZ_CP010802.1"/>
</dbReference>
<evidence type="ECO:0000259" key="4">
    <source>
        <dbReference type="PROSITE" id="PS50893"/>
    </source>
</evidence>
<dbReference type="AlphaFoldDB" id="A0A0M4D8G0"/>
<protein>
    <submittedName>
        <fullName evidence="5">ABC-type polar amino acid transport system, ATPase component</fullName>
    </submittedName>
</protein>
<evidence type="ECO:0000313" key="6">
    <source>
        <dbReference type="Proteomes" id="UP000057158"/>
    </source>
</evidence>
<reference evidence="5 6" key="1">
    <citation type="submission" date="2015-07" db="EMBL/GenBank/DDBJ databases">
        <title>Isolation and Genomic Characterization of a Novel Halophilic Metal-Reducing Deltaproteobacterium from the Deep Subsurface.</title>
        <authorList>
            <person name="Badalamenti J.P."/>
            <person name="Summers Z.M."/>
            <person name="Gralnick J.A."/>
            <person name="Bond D.R."/>
        </authorList>
    </citation>
    <scope>NUCLEOTIDE SEQUENCE [LARGE SCALE GENOMIC DNA]</scope>
    <source>
        <strain evidence="5 6">WTL</strain>
    </source>
</reference>
<dbReference type="STRING" id="1603606.DSOUD_1211"/>
<keyword evidence="3" id="KW-0067">ATP-binding</keyword>
<dbReference type="OrthoDB" id="5429817at2"/>
<evidence type="ECO:0000256" key="2">
    <source>
        <dbReference type="ARBA" id="ARBA00022741"/>
    </source>
</evidence>
<dbReference type="GO" id="GO:0016887">
    <property type="term" value="F:ATP hydrolysis activity"/>
    <property type="evidence" value="ECO:0007669"/>
    <property type="project" value="InterPro"/>
</dbReference>
<dbReference type="EMBL" id="CP010802">
    <property type="protein sequence ID" value="ALC15992.1"/>
    <property type="molecule type" value="Genomic_DNA"/>
</dbReference>
<dbReference type="SMART" id="SM00382">
    <property type="entry name" value="AAA"/>
    <property type="match status" value="1"/>
</dbReference>
<evidence type="ECO:0000313" key="5">
    <source>
        <dbReference type="EMBL" id="ALC15992.1"/>
    </source>
</evidence>
<dbReference type="PATRIC" id="fig|1603606.3.peg.1324"/>
<dbReference type="InterPro" id="IPR017871">
    <property type="entry name" value="ABC_transporter-like_CS"/>
</dbReference>